<evidence type="ECO:0000259" key="2">
    <source>
        <dbReference type="PROSITE" id="PS50888"/>
    </source>
</evidence>
<feature type="domain" description="BHLH" evidence="2">
    <location>
        <begin position="28"/>
        <end position="80"/>
    </location>
</feature>
<dbReference type="GO" id="GO:0046983">
    <property type="term" value="F:protein dimerization activity"/>
    <property type="evidence" value="ECO:0007669"/>
    <property type="project" value="InterPro"/>
</dbReference>
<dbReference type="PANTHER" id="PTHR23349">
    <property type="entry name" value="BASIC HELIX-LOOP-HELIX TRANSCRIPTION FACTOR, TWIST"/>
    <property type="match status" value="1"/>
</dbReference>
<sequence>MPVLAAPPPPAVMARGRCGWRRTGPPVPPCPPSAVREWGRVRALRRAFQSLQGALPAVPPGTKLSRLDVLLLATRHIAHLLLHPMKKWPMRSRLYAGPWGAPAPDPPGAAAATSSQEHTDSGLAAGDSPP</sequence>
<evidence type="ECO:0000313" key="3">
    <source>
        <dbReference type="EMBL" id="PKU27734.1"/>
    </source>
</evidence>
<reference evidence="4" key="2">
    <citation type="submission" date="2017-12" db="EMBL/GenBank/DDBJ databases">
        <title>Genome sequence of the Bar-tailed Godwit (Limosa lapponica baueri).</title>
        <authorList>
            <person name="Lima N.C.B."/>
            <person name="Parody-Merino A.M."/>
            <person name="Battley P.F."/>
            <person name="Fidler A.E."/>
            <person name="Prosdocimi F."/>
        </authorList>
    </citation>
    <scope>NUCLEOTIDE SEQUENCE [LARGE SCALE GENOMIC DNA]</scope>
</reference>
<dbReference type="GO" id="GO:0032502">
    <property type="term" value="P:developmental process"/>
    <property type="evidence" value="ECO:0007669"/>
    <property type="project" value="TreeGrafter"/>
</dbReference>
<protein>
    <submittedName>
        <fullName evidence="3">Transcription factor 23</fullName>
    </submittedName>
</protein>
<organism evidence="3 4">
    <name type="scientific">Limosa lapponica baueri</name>
    <dbReference type="NCBI Taxonomy" id="1758121"/>
    <lineage>
        <taxon>Eukaryota</taxon>
        <taxon>Metazoa</taxon>
        <taxon>Chordata</taxon>
        <taxon>Craniata</taxon>
        <taxon>Vertebrata</taxon>
        <taxon>Euteleostomi</taxon>
        <taxon>Archelosauria</taxon>
        <taxon>Archosauria</taxon>
        <taxon>Dinosauria</taxon>
        <taxon>Saurischia</taxon>
        <taxon>Theropoda</taxon>
        <taxon>Coelurosauria</taxon>
        <taxon>Aves</taxon>
        <taxon>Neognathae</taxon>
        <taxon>Neoaves</taxon>
        <taxon>Charadriiformes</taxon>
        <taxon>Scolopacidae</taxon>
        <taxon>Limosa</taxon>
    </lineage>
</organism>
<evidence type="ECO:0000256" key="1">
    <source>
        <dbReference type="SAM" id="MobiDB-lite"/>
    </source>
</evidence>
<accession>A0A2I0T1T4</accession>
<gene>
    <name evidence="3" type="ORF">llap_21962</name>
</gene>
<reference evidence="4" key="1">
    <citation type="submission" date="2017-11" db="EMBL/GenBank/DDBJ databases">
        <authorList>
            <person name="Lima N.C."/>
            <person name="Parody-Merino A.M."/>
            <person name="Battley P.F."/>
            <person name="Fidler A.E."/>
            <person name="Prosdocimi F."/>
        </authorList>
    </citation>
    <scope>NUCLEOTIDE SEQUENCE [LARGE SCALE GENOMIC DNA]</scope>
</reference>
<dbReference type="InterPro" id="IPR011598">
    <property type="entry name" value="bHLH_dom"/>
</dbReference>
<dbReference type="Pfam" id="PF00010">
    <property type="entry name" value="HLH"/>
    <property type="match status" value="1"/>
</dbReference>
<dbReference type="SMART" id="SM00353">
    <property type="entry name" value="HLH"/>
    <property type="match status" value="1"/>
</dbReference>
<dbReference type="Gene3D" id="4.10.280.10">
    <property type="entry name" value="Helix-loop-helix DNA-binding domain"/>
    <property type="match status" value="1"/>
</dbReference>
<evidence type="ECO:0000313" key="4">
    <source>
        <dbReference type="Proteomes" id="UP000233556"/>
    </source>
</evidence>
<dbReference type="InterPro" id="IPR036638">
    <property type="entry name" value="HLH_DNA-bd_sf"/>
</dbReference>
<keyword evidence="4" id="KW-1185">Reference proteome</keyword>
<dbReference type="PANTHER" id="PTHR23349:SF111">
    <property type="entry name" value="BHLH DOMAIN-CONTAINING PROTEIN"/>
    <property type="match status" value="1"/>
</dbReference>
<dbReference type="GO" id="GO:0000981">
    <property type="term" value="F:DNA-binding transcription factor activity, RNA polymerase II-specific"/>
    <property type="evidence" value="ECO:0007669"/>
    <property type="project" value="TreeGrafter"/>
</dbReference>
<proteinExistence type="predicted"/>
<dbReference type="InterPro" id="IPR050283">
    <property type="entry name" value="E-box_TF_Regulators"/>
</dbReference>
<dbReference type="AlphaFoldDB" id="A0A2I0T1T4"/>
<feature type="region of interest" description="Disordered" evidence="1">
    <location>
        <begin position="94"/>
        <end position="130"/>
    </location>
</feature>
<dbReference type="GO" id="GO:0000977">
    <property type="term" value="F:RNA polymerase II transcription regulatory region sequence-specific DNA binding"/>
    <property type="evidence" value="ECO:0007669"/>
    <property type="project" value="TreeGrafter"/>
</dbReference>
<dbReference type="SUPFAM" id="SSF47459">
    <property type="entry name" value="HLH, helix-loop-helix DNA-binding domain"/>
    <property type="match status" value="1"/>
</dbReference>
<dbReference type="PROSITE" id="PS50888">
    <property type="entry name" value="BHLH"/>
    <property type="match status" value="1"/>
</dbReference>
<dbReference type="Proteomes" id="UP000233556">
    <property type="component" value="Unassembled WGS sequence"/>
</dbReference>
<dbReference type="EMBL" id="KZ524837">
    <property type="protein sequence ID" value="PKU27734.1"/>
    <property type="molecule type" value="Genomic_DNA"/>
</dbReference>
<name>A0A2I0T1T4_LIMLA</name>
<dbReference type="OrthoDB" id="10063436at2759"/>